<dbReference type="EMBL" id="JAJTJA010000002">
    <property type="protein sequence ID" value="KAH8703444.1"/>
    <property type="molecule type" value="Genomic_DNA"/>
</dbReference>
<reference evidence="3" key="1">
    <citation type="submission" date="2021-12" db="EMBL/GenBank/DDBJ databases">
        <title>Convergent genome expansion in fungi linked to evolution of root-endophyte symbiosis.</title>
        <authorList>
            <consortium name="DOE Joint Genome Institute"/>
            <person name="Ke Y.-H."/>
            <person name="Bonito G."/>
            <person name="Liao H.-L."/>
            <person name="Looney B."/>
            <person name="Rojas-Flechas A."/>
            <person name="Nash J."/>
            <person name="Hameed K."/>
            <person name="Schadt C."/>
            <person name="Martin F."/>
            <person name="Crous P.W."/>
            <person name="Miettinen O."/>
            <person name="Magnuson J.K."/>
            <person name="Labbe J."/>
            <person name="Jacobson D."/>
            <person name="Doktycz M.J."/>
            <person name="Veneault-Fourrey C."/>
            <person name="Kuo A."/>
            <person name="Mondo S."/>
            <person name="Calhoun S."/>
            <person name="Riley R."/>
            <person name="Ohm R."/>
            <person name="LaButti K."/>
            <person name="Andreopoulos B."/>
            <person name="Pangilinan J."/>
            <person name="Nolan M."/>
            <person name="Tritt A."/>
            <person name="Clum A."/>
            <person name="Lipzen A."/>
            <person name="Daum C."/>
            <person name="Barry K."/>
            <person name="Grigoriev I.V."/>
            <person name="Vilgalys R."/>
        </authorList>
    </citation>
    <scope>NUCLEOTIDE SEQUENCE</scope>
    <source>
        <strain evidence="3">PMI_201</strain>
    </source>
</reference>
<evidence type="ECO:0000313" key="4">
    <source>
        <dbReference type="Proteomes" id="UP001201262"/>
    </source>
</evidence>
<dbReference type="PANTHER" id="PTHR11932">
    <property type="entry name" value="CULLIN"/>
    <property type="match status" value="1"/>
</dbReference>
<proteinExistence type="inferred from homology"/>
<organism evidence="3 4">
    <name type="scientific">Talaromyces proteolyticus</name>
    <dbReference type="NCBI Taxonomy" id="1131652"/>
    <lineage>
        <taxon>Eukaryota</taxon>
        <taxon>Fungi</taxon>
        <taxon>Dikarya</taxon>
        <taxon>Ascomycota</taxon>
        <taxon>Pezizomycotina</taxon>
        <taxon>Eurotiomycetes</taxon>
        <taxon>Eurotiomycetidae</taxon>
        <taxon>Eurotiales</taxon>
        <taxon>Trichocomaceae</taxon>
        <taxon>Talaromyces</taxon>
        <taxon>Talaromyces sect. Bacilispori</taxon>
    </lineage>
</organism>
<dbReference type="InterPro" id="IPR016159">
    <property type="entry name" value="Cullin_repeat-like_dom_sf"/>
</dbReference>
<evidence type="ECO:0000259" key="2">
    <source>
        <dbReference type="Pfam" id="PF00888"/>
    </source>
</evidence>
<sequence length="262" mass="30580">MSPKYKKTTSIQPALSETQEADHSWLGPIWASVDRIMNEEQVDAKTYMESYTAIHEIVRCPSPSLSAPTLYKHFSDYLKKYLLSVQRRLKGATDEDVLILYVKEWDKYAKAARLNNNLFGFLNRHYVRRERDEGRKNIYIIGSLHLIRWKEDVINEIPEEVTREILKQLEKQRNGETIKQDVLERVIDSFISLGTDIIGNIEPNLDVYMKCFQEPVLATTGEYYIKEPHQLAGENIVVKYMRKAETRLEEVKNRAVVVADRN</sequence>
<dbReference type="SUPFAM" id="SSF74788">
    <property type="entry name" value="Cullin repeat-like"/>
    <property type="match status" value="1"/>
</dbReference>
<dbReference type="InterPro" id="IPR045093">
    <property type="entry name" value="Cullin"/>
</dbReference>
<comment type="similarity">
    <text evidence="1">Belongs to the cullin family.</text>
</comment>
<gene>
    <name evidence="3" type="ORF">BGW36DRAFT_423007</name>
</gene>
<dbReference type="Gene3D" id="1.20.1310.10">
    <property type="entry name" value="Cullin Repeats"/>
    <property type="match status" value="2"/>
</dbReference>
<dbReference type="GO" id="GO:0031625">
    <property type="term" value="F:ubiquitin protein ligase binding"/>
    <property type="evidence" value="ECO:0007669"/>
    <property type="project" value="InterPro"/>
</dbReference>
<evidence type="ECO:0000313" key="3">
    <source>
        <dbReference type="EMBL" id="KAH8703444.1"/>
    </source>
</evidence>
<accession>A0AAD4Q4T1</accession>
<comment type="caution">
    <text evidence="3">The sequence shown here is derived from an EMBL/GenBank/DDBJ whole genome shotgun (WGS) entry which is preliminary data.</text>
</comment>
<evidence type="ECO:0000256" key="1">
    <source>
        <dbReference type="ARBA" id="ARBA00006019"/>
    </source>
</evidence>
<protein>
    <submittedName>
        <fullName evidence="3">Cullin repeat-like-containing domain protein</fullName>
    </submittedName>
</protein>
<name>A0AAD4Q4T1_9EURO</name>
<dbReference type="Pfam" id="PF00888">
    <property type="entry name" value="Cullin"/>
    <property type="match status" value="1"/>
</dbReference>
<feature type="domain" description="Cullin N-terminal" evidence="2">
    <location>
        <begin position="32"/>
        <end position="255"/>
    </location>
</feature>
<dbReference type="RefSeq" id="XP_046076462.1">
    <property type="nucleotide sequence ID" value="XM_046219776.1"/>
</dbReference>
<keyword evidence="4" id="KW-1185">Reference proteome</keyword>
<dbReference type="GeneID" id="70250063"/>
<dbReference type="Proteomes" id="UP001201262">
    <property type="component" value="Unassembled WGS sequence"/>
</dbReference>
<dbReference type="GO" id="GO:0006511">
    <property type="term" value="P:ubiquitin-dependent protein catabolic process"/>
    <property type="evidence" value="ECO:0007669"/>
    <property type="project" value="InterPro"/>
</dbReference>
<dbReference type="AlphaFoldDB" id="A0AAD4Q4T1"/>
<dbReference type="InterPro" id="IPR001373">
    <property type="entry name" value="Cullin_N"/>
</dbReference>